<evidence type="ECO:0000256" key="1">
    <source>
        <dbReference type="ARBA" id="ARBA00022801"/>
    </source>
</evidence>
<dbReference type="CDD" id="cd05483">
    <property type="entry name" value="retropepsin_like_bacteria"/>
    <property type="match status" value="1"/>
</dbReference>
<dbReference type="PROSITE" id="PS50175">
    <property type="entry name" value="ASP_PROT_RETROV"/>
    <property type="match status" value="1"/>
</dbReference>
<proteinExistence type="predicted"/>
<dbReference type="InterPro" id="IPR025392">
    <property type="entry name" value="DUF4124"/>
</dbReference>
<dbReference type="GO" id="GO:0006508">
    <property type="term" value="P:proteolysis"/>
    <property type="evidence" value="ECO:0007669"/>
    <property type="project" value="InterPro"/>
</dbReference>
<accession>A0A3B1CL37</accession>
<sequence>MRITLKCIFAGLALLFFLTCRASFAGDFYQWKDSNGVTHYADSISGVPPEYRTQITEGKFHKKPAKSTVRQKSGAHLPGKQVNEKKGALKRIEIKYKAYEGSARRIIIPVTFNGSVTVPMLLDTGAPGLVISPKLANKLGLFSNDDGKLLTMAGGIGGSVPAVLTIIDTASVAEAKDTFIPATITSSISGSFEGLVGMDFLANFSISIDTRKHILVLQERAPDKNEPAGHDQTWWRINFRQFANMRSGWLRYRDYIKKRVSGQSDMERLLKFANFQYKQADKLFRKLEQYAGYNSVPTHWRKY</sequence>
<evidence type="ECO:0000259" key="2">
    <source>
        <dbReference type="PROSITE" id="PS50175"/>
    </source>
</evidence>
<feature type="domain" description="Peptidase A2" evidence="2">
    <location>
        <begin position="118"/>
        <end position="160"/>
    </location>
</feature>
<gene>
    <name evidence="3" type="ORF">MNBD_NITROSPINAE01-73</name>
</gene>
<dbReference type="Pfam" id="PF13650">
    <property type="entry name" value="Asp_protease_2"/>
    <property type="match status" value="1"/>
</dbReference>
<name>A0A3B1CL37_9ZZZZ</name>
<dbReference type="SUPFAM" id="SSF50630">
    <property type="entry name" value="Acid proteases"/>
    <property type="match status" value="1"/>
</dbReference>
<dbReference type="Pfam" id="PF13511">
    <property type="entry name" value="DUF4124"/>
    <property type="match status" value="1"/>
</dbReference>
<dbReference type="EMBL" id="UOGC01000167">
    <property type="protein sequence ID" value="VAX24668.1"/>
    <property type="molecule type" value="Genomic_DNA"/>
</dbReference>
<organism evidence="3">
    <name type="scientific">hydrothermal vent metagenome</name>
    <dbReference type="NCBI Taxonomy" id="652676"/>
    <lineage>
        <taxon>unclassified sequences</taxon>
        <taxon>metagenomes</taxon>
        <taxon>ecological metagenomes</taxon>
    </lineage>
</organism>
<evidence type="ECO:0000313" key="3">
    <source>
        <dbReference type="EMBL" id="VAX24668.1"/>
    </source>
</evidence>
<dbReference type="InterPro" id="IPR034122">
    <property type="entry name" value="Retropepsin-like_bacterial"/>
</dbReference>
<dbReference type="Gene3D" id="2.40.70.10">
    <property type="entry name" value="Acid Proteases"/>
    <property type="match status" value="1"/>
</dbReference>
<dbReference type="AlphaFoldDB" id="A0A3B1CL37"/>
<reference evidence="3" key="1">
    <citation type="submission" date="2018-06" db="EMBL/GenBank/DDBJ databases">
        <authorList>
            <person name="Zhirakovskaya E."/>
        </authorList>
    </citation>
    <scope>NUCLEOTIDE SEQUENCE</scope>
</reference>
<protein>
    <recommendedName>
        <fullName evidence="2">Peptidase A2 domain-containing protein</fullName>
    </recommendedName>
</protein>
<dbReference type="InterPro" id="IPR021109">
    <property type="entry name" value="Peptidase_aspartic_dom_sf"/>
</dbReference>
<dbReference type="InterPro" id="IPR001995">
    <property type="entry name" value="Peptidase_A2_cat"/>
</dbReference>
<keyword evidence="1" id="KW-0378">Hydrolase</keyword>
<dbReference type="GO" id="GO:0004190">
    <property type="term" value="F:aspartic-type endopeptidase activity"/>
    <property type="evidence" value="ECO:0007669"/>
    <property type="project" value="InterPro"/>
</dbReference>